<name>A0A150PDD0_SORCE</name>
<dbReference type="SMART" id="SM00897">
    <property type="entry name" value="FIST"/>
    <property type="match status" value="1"/>
</dbReference>
<gene>
    <name evidence="3" type="ORF">BE04_39735</name>
</gene>
<dbReference type="Proteomes" id="UP000075604">
    <property type="component" value="Unassembled WGS sequence"/>
</dbReference>
<proteinExistence type="predicted"/>
<dbReference type="InterPro" id="IPR019494">
    <property type="entry name" value="FIST_C"/>
</dbReference>
<organism evidence="3 4">
    <name type="scientific">Sorangium cellulosum</name>
    <name type="common">Polyangium cellulosum</name>
    <dbReference type="NCBI Taxonomy" id="56"/>
    <lineage>
        <taxon>Bacteria</taxon>
        <taxon>Pseudomonadati</taxon>
        <taxon>Myxococcota</taxon>
        <taxon>Polyangia</taxon>
        <taxon>Polyangiales</taxon>
        <taxon>Polyangiaceae</taxon>
        <taxon>Sorangium</taxon>
    </lineage>
</organism>
<feature type="domain" description="FIST" evidence="1">
    <location>
        <begin position="33"/>
        <end position="230"/>
    </location>
</feature>
<dbReference type="Pfam" id="PF08495">
    <property type="entry name" value="FIST"/>
    <property type="match status" value="1"/>
</dbReference>
<comment type="caution">
    <text evidence="3">The sequence shown here is derived from an EMBL/GenBank/DDBJ whole genome shotgun (WGS) entry which is preliminary data.</text>
</comment>
<dbReference type="PANTHER" id="PTHR40252">
    <property type="entry name" value="BLR0328 PROTEIN"/>
    <property type="match status" value="1"/>
</dbReference>
<reference evidence="3 4" key="1">
    <citation type="submission" date="2014-02" db="EMBL/GenBank/DDBJ databases">
        <title>The small core and large imbalanced accessory genome model reveals a collaborative survival strategy of Sorangium cellulosum strains in nature.</title>
        <authorList>
            <person name="Han K."/>
            <person name="Peng R."/>
            <person name="Blom J."/>
            <person name="Li Y.-Z."/>
        </authorList>
    </citation>
    <scope>NUCLEOTIDE SEQUENCE [LARGE SCALE GENOMIC DNA]</scope>
    <source>
        <strain evidence="3 4">So0157-18</strain>
    </source>
</reference>
<evidence type="ECO:0000313" key="4">
    <source>
        <dbReference type="Proteomes" id="UP000075604"/>
    </source>
</evidence>
<dbReference type="InterPro" id="IPR013702">
    <property type="entry name" value="FIST_domain_N"/>
</dbReference>
<dbReference type="Pfam" id="PF10442">
    <property type="entry name" value="FIST_C"/>
    <property type="match status" value="1"/>
</dbReference>
<dbReference type="PANTHER" id="PTHR40252:SF2">
    <property type="entry name" value="BLR0328 PROTEIN"/>
    <property type="match status" value="1"/>
</dbReference>
<feature type="domain" description="FIST C-domain" evidence="2">
    <location>
        <begin position="231"/>
        <end position="375"/>
    </location>
</feature>
<evidence type="ECO:0000313" key="3">
    <source>
        <dbReference type="EMBL" id="KYF53693.1"/>
    </source>
</evidence>
<evidence type="ECO:0000259" key="2">
    <source>
        <dbReference type="SMART" id="SM01204"/>
    </source>
</evidence>
<sequence>MKLSVQSIMTQGRRSYETGLESGQRLARELADPPKVVFAYLTVNHDQAAFLRGLREGLGAGASIVGCSGQGVMGRGGVREEGYAASVLGLGGDGVRIAAASVEEIQTDTAEKGRLCGQRLRAGSPEPPKVVLLNYDPLSGIDAHVFLDALHAEVQCPVVGGASSHFFGREMTETYQYHDDRVLTRSAVACALWGDFTATIASCIGCSPVGLEMTVTRAEGNYLIELDGRPALEVWEEMTGAPPPGEVGNTSAVAIGMAVDGAVDATEQLIRCALVLDRSRSGVLLGAAIPTGTRVMLHHRTVDDVLASADRLARELKARLEGKQLRAVFGFECGARTKPFLGDALTNKENLDMQATLGPDAAWAGVVCWGEIYPVAGKPVYHNYTYPILALAE</sequence>
<dbReference type="SMART" id="SM01204">
    <property type="entry name" value="FIST_C"/>
    <property type="match status" value="1"/>
</dbReference>
<dbReference type="AlphaFoldDB" id="A0A150PDD0"/>
<accession>A0A150PDD0</accession>
<dbReference type="EMBL" id="JELX01002969">
    <property type="protein sequence ID" value="KYF53693.1"/>
    <property type="molecule type" value="Genomic_DNA"/>
</dbReference>
<evidence type="ECO:0000259" key="1">
    <source>
        <dbReference type="SMART" id="SM00897"/>
    </source>
</evidence>
<protein>
    <recommendedName>
        <fullName evidence="5">Histidine kinase</fullName>
    </recommendedName>
</protein>
<evidence type="ECO:0008006" key="5">
    <source>
        <dbReference type="Google" id="ProtNLM"/>
    </source>
</evidence>